<comment type="similarity">
    <text evidence="1">Belongs to the pseudomonas-type ThrB family.</text>
</comment>
<dbReference type="EMBL" id="SLVJ01000012">
    <property type="protein sequence ID" value="TCM66592.1"/>
    <property type="molecule type" value="Genomic_DNA"/>
</dbReference>
<proteinExistence type="inferred from homology"/>
<dbReference type="SUPFAM" id="SSF56112">
    <property type="entry name" value="Protein kinase-like (PK-like)"/>
    <property type="match status" value="1"/>
</dbReference>
<evidence type="ECO:0000259" key="2">
    <source>
        <dbReference type="Pfam" id="PF01636"/>
    </source>
</evidence>
<dbReference type="OrthoDB" id="3266537at2"/>
<organism evidence="3 4">
    <name type="scientific">Acinetobacter calcoaceticus</name>
    <dbReference type="NCBI Taxonomy" id="471"/>
    <lineage>
        <taxon>Bacteria</taxon>
        <taxon>Pseudomonadati</taxon>
        <taxon>Pseudomonadota</taxon>
        <taxon>Gammaproteobacteria</taxon>
        <taxon>Moraxellales</taxon>
        <taxon>Moraxellaceae</taxon>
        <taxon>Acinetobacter</taxon>
        <taxon>Acinetobacter calcoaceticus/baumannii complex</taxon>
    </lineage>
</organism>
<evidence type="ECO:0000256" key="1">
    <source>
        <dbReference type="ARBA" id="ARBA00038240"/>
    </source>
</evidence>
<dbReference type="AlphaFoldDB" id="A0A4R1XTL7"/>
<sequence>MLEKEPTGHGMGTELEQKDWVNMTLQDLLCLQPDYPELAGELELELALLWHSPRPFSSASIVATAQGQYLIKRSHCSFRSVADLLQEHAFIQHLGAKGLEVSQVLSNAAGVTATAIGEWIYEVHHKLTAQDIYAEHHSWKSFFYPDHAYSAGQLLAKLHHAAADFCQQARDTQYLIANQRLLESTSLLQAIQQRIQASKGLRDYFQNQHFSAEFVQQLEQFHQLLLPVLPKLQRLWTHNDLHASNMLWTDNSPHAEVAAVIDFGLSDLSSVSYDVAVAIERNFVDWLQLDMPQHVDIHIDAAGLKQFIQGYVAAGGSTEQLSYVPQMMTLAHIDFALYELEYFVEITQNQSHADAAYRYLIEHTLWFATDAGQRFIQLLQLQIASASKAALG</sequence>
<dbReference type="Pfam" id="PF01636">
    <property type="entry name" value="APH"/>
    <property type="match status" value="1"/>
</dbReference>
<gene>
    <name evidence="3" type="ORF">EC844_11235</name>
</gene>
<dbReference type="Gene3D" id="3.90.1200.10">
    <property type="match status" value="1"/>
</dbReference>
<comment type="caution">
    <text evidence="3">The sequence shown here is derived from an EMBL/GenBank/DDBJ whole genome shotgun (WGS) entry which is preliminary data.</text>
</comment>
<dbReference type="InterPro" id="IPR002575">
    <property type="entry name" value="Aminoglycoside_PTrfase"/>
</dbReference>
<dbReference type="PANTHER" id="PTHR21064">
    <property type="entry name" value="AMINOGLYCOSIDE PHOSPHOTRANSFERASE DOMAIN-CONTAINING PROTEIN-RELATED"/>
    <property type="match status" value="1"/>
</dbReference>
<accession>A0A4R1XTL7</accession>
<evidence type="ECO:0000313" key="4">
    <source>
        <dbReference type="Proteomes" id="UP000294963"/>
    </source>
</evidence>
<keyword evidence="3" id="KW-0808">Transferase</keyword>
<dbReference type="PANTHER" id="PTHR21064:SF6">
    <property type="entry name" value="AMINOGLYCOSIDE PHOSPHOTRANSFERASE DOMAIN-CONTAINING PROTEIN"/>
    <property type="match status" value="1"/>
</dbReference>
<keyword evidence="4" id="KW-1185">Reference proteome</keyword>
<keyword evidence="3" id="KW-0418">Kinase</keyword>
<reference evidence="3 4" key="1">
    <citation type="submission" date="2019-03" db="EMBL/GenBank/DDBJ databases">
        <title>Genomic analyses of the natural microbiome of Caenorhabditis elegans.</title>
        <authorList>
            <person name="Samuel B."/>
        </authorList>
    </citation>
    <scope>NUCLEOTIDE SEQUENCE [LARGE SCALE GENOMIC DNA]</scope>
    <source>
        <strain evidence="3 4">JUb89</strain>
    </source>
</reference>
<dbReference type="Proteomes" id="UP000294963">
    <property type="component" value="Unassembled WGS sequence"/>
</dbReference>
<evidence type="ECO:0000313" key="3">
    <source>
        <dbReference type="EMBL" id="TCM66592.1"/>
    </source>
</evidence>
<dbReference type="InterPro" id="IPR050249">
    <property type="entry name" value="Pseudomonas-type_ThrB"/>
</dbReference>
<protein>
    <submittedName>
        <fullName evidence="3">Ser/Thr protein kinase RdoA (MazF antagonist)</fullName>
    </submittedName>
</protein>
<name>A0A4R1XTL7_ACICA</name>
<dbReference type="InterPro" id="IPR011009">
    <property type="entry name" value="Kinase-like_dom_sf"/>
</dbReference>
<dbReference type="GO" id="GO:0009088">
    <property type="term" value="P:threonine biosynthetic process"/>
    <property type="evidence" value="ECO:0007669"/>
    <property type="project" value="TreeGrafter"/>
</dbReference>
<feature type="domain" description="Aminoglycoside phosphotransferase" evidence="2">
    <location>
        <begin position="62"/>
        <end position="288"/>
    </location>
</feature>
<dbReference type="GO" id="GO:0004413">
    <property type="term" value="F:homoserine kinase activity"/>
    <property type="evidence" value="ECO:0007669"/>
    <property type="project" value="TreeGrafter"/>
</dbReference>